<evidence type="ECO:0000313" key="1">
    <source>
        <dbReference type="EMBL" id="MBS7525699.1"/>
    </source>
</evidence>
<dbReference type="RefSeq" id="WP_213235485.1">
    <property type="nucleotide sequence ID" value="NZ_JAHBCL010000004.1"/>
</dbReference>
<keyword evidence="2" id="KW-1185">Reference proteome</keyword>
<reference evidence="1 2" key="1">
    <citation type="submission" date="2021-05" db="EMBL/GenBank/DDBJ databases">
        <title>Fusibacter ferrireducens sp. nov., an anaerobic, sulfur- and Fe-reducing bacterium isolated from the mangrove sediment.</title>
        <authorList>
            <person name="Qiu D."/>
        </authorList>
    </citation>
    <scope>NUCLEOTIDE SEQUENCE [LARGE SCALE GENOMIC DNA]</scope>
    <source>
        <strain evidence="1 2">DSM 12116</strain>
    </source>
</reference>
<name>A0ABS5PKK8_9FIRM</name>
<gene>
    <name evidence="1" type="ORF">KHM83_03305</name>
</gene>
<evidence type="ECO:0000313" key="2">
    <source>
        <dbReference type="Proteomes" id="UP000746471"/>
    </source>
</evidence>
<proteinExistence type="predicted"/>
<comment type="caution">
    <text evidence="1">The sequence shown here is derived from an EMBL/GenBank/DDBJ whole genome shotgun (WGS) entry which is preliminary data.</text>
</comment>
<organism evidence="1 2">
    <name type="scientific">Fusibacter paucivorans</name>
    <dbReference type="NCBI Taxonomy" id="76009"/>
    <lineage>
        <taxon>Bacteria</taxon>
        <taxon>Bacillati</taxon>
        <taxon>Bacillota</taxon>
        <taxon>Clostridia</taxon>
        <taxon>Eubacteriales</taxon>
        <taxon>Eubacteriales Family XII. Incertae Sedis</taxon>
        <taxon>Fusibacter</taxon>
    </lineage>
</organism>
<dbReference type="Proteomes" id="UP000746471">
    <property type="component" value="Unassembled WGS sequence"/>
</dbReference>
<dbReference type="EMBL" id="JAHBCL010000004">
    <property type="protein sequence ID" value="MBS7525699.1"/>
    <property type="molecule type" value="Genomic_DNA"/>
</dbReference>
<accession>A0ABS5PKK8</accession>
<protein>
    <submittedName>
        <fullName evidence="1">Uncharacterized protein</fullName>
    </submittedName>
</protein>
<sequence>MSPSIERYQRKSAGIQPTIRVKKPIYVSATAQKSESHFSPDEHAGNEQRAMDHFYEQVHNLMASYLRLDEAGERNTYYKNHKAEALAGGNELVNAINDLLTRASEYDRQHDTYYNFLIMSLLHDNTGSLTAIGIEINRYERVYLLKHTFYNALTTQPDLFEFLFKPHDGLIDRLDQLNLKLLKTNDSSMRSGQIIDLKG</sequence>